<reference evidence="13 14" key="1">
    <citation type="submission" date="2018-03" db="EMBL/GenBank/DDBJ databases">
        <title>Genomic Encyclopedia of Archaeal and Bacterial Type Strains, Phase II (KMG-II): from individual species to whole genera.</title>
        <authorList>
            <person name="Goeker M."/>
        </authorList>
    </citation>
    <scope>NUCLEOTIDE SEQUENCE [LARGE SCALE GENOMIC DNA]</scope>
    <source>
        <strain evidence="13 14">DSM 25027</strain>
    </source>
</reference>
<evidence type="ECO:0000313" key="14">
    <source>
        <dbReference type="Proteomes" id="UP000237640"/>
    </source>
</evidence>
<keyword evidence="9" id="KW-0175">Coiled coil</keyword>
<evidence type="ECO:0000256" key="6">
    <source>
        <dbReference type="ARBA" id="ARBA00022777"/>
    </source>
</evidence>
<feature type="coiled-coil region" evidence="9">
    <location>
        <begin position="363"/>
        <end position="406"/>
    </location>
</feature>
<evidence type="ECO:0000256" key="2">
    <source>
        <dbReference type="ARBA" id="ARBA00012438"/>
    </source>
</evidence>
<evidence type="ECO:0000259" key="12">
    <source>
        <dbReference type="PROSITE" id="PS50109"/>
    </source>
</evidence>
<dbReference type="PANTHER" id="PTHR24421">
    <property type="entry name" value="NITRATE/NITRITE SENSOR PROTEIN NARX-RELATED"/>
    <property type="match status" value="1"/>
</dbReference>
<dbReference type="Proteomes" id="UP000237640">
    <property type="component" value="Unassembled WGS sequence"/>
</dbReference>
<gene>
    <name evidence="13" type="ORF">CLV81_1705</name>
</gene>
<dbReference type="Gene3D" id="1.25.40.10">
    <property type="entry name" value="Tetratricopeptide repeat domain"/>
    <property type="match status" value="1"/>
</dbReference>
<dbReference type="CDD" id="cd16917">
    <property type="entry name" value="HATPase_UhpB-NarQ-NarX-like"/>
    <property type="match status" value="1"/>
</dbReference>
<protein>
    <recommendedName>
        <fullName evidence="2">histidine kinase</fullName>
        <ecNumber evidence="2">2.7.13.3</ecNumber>
    </recommendedName>
</protein>
<dbReference type="RefSeq" id="WP_158259102.1">
    <property type="nucleotide sequence ID" value="NZ_PVYX01000001.1"/>
</dbReference>
<evidence type="ECO:0000256" key="3">
    <source>
        <dbReference type="ARBA" id="ARBA00022553"/>
    </source>
</evidence>
<dbReference type="EC" id="2.7.13.3" evidence="2"/>
<evidence type="ECO:0000256" key="10">
    <source>
        <dbReference type="SAM" id="Phobius"/>
    </source>
</evidence>
<dbReference type="GO" id="GO:0016020">
    <property type="term" value="C:membrane"/>
    <property type="evidence" value="ECO:0007669"/>
    <property type="project" value="InterPro"/>
</dbReference>
<evidence type="ECO:0000256" key="1">
    <source>
        <dbReference type="ARBA" id="ARBA00000085"/>
    </source>
</evidence>
<dbReference type="AlphaFoldDB" id="A0A2T0MJG4"/>
<dbReference type="PROSITE" id="PS50109">
    <property type="entry name" value="HIS_KIN"/>
    <property type="match status" value="1"/>
</dbReference>
<dbReference type="SUPFAM" id="SSF55874">
    <property type="entry name" value="ATPase domain of HSP90 chaperone/DNA topoisomerase II/histidine kinase"/>
    <property type="match status" value="1"/>
</dbReference>
<keyword evidence="11" id="KW-0732">Signal</keyword>
<dbReference type="PANTHER" id="PTHR24421:SF10">
    <property type="entry name" value="NITRATE_NITRITE SENSOR PROTEIN NARQ"/>
    <property type="match status" value="1"/>
</dbReference>
<dbReference type="InterPro" id="IPR036890">
    <property type="entry name" value="HATPase_C_sf"/>
</dbReference>
<dbReference type="GO" id="GO:0046983">
    <property type="term" value="F:protein dimerization activity"/>
    <property type="evidence" value="ECO:0007669"/>
    <property type="project" value="InterPro"/>
</dbReference>
<comment type="catalytic activity">
    <reaction evidence="1">
        <text>ATP + protein L-histidine = ADP + protein N-phospho-L-histidine.</text>
        <dbReference type="EC" id="2.7.13.3"/>
    </reaction>
</comment>
<dbReference type="EMBL" id="PVYX01000001">
    <property type="protein sequence ID" value="PRX57695.1"/>
    <property type="molecule type" value="Genomic_DNA"/>
</dbReference>
<dbReference type="Pfam" id="PF07730">
    <property type="entry name" value="HisKA_3"/>
    <property type="match status" value="1"/>
</dbReference>
<keyword evidence="10" id="KW-0812">Transmembrane</keyword>
<dbReference type="GO" id="GO:0005524">
    <property type="term" value="F:ATP binding"/>
    <property type="evidence" value="ECO:0007669"/>
    <property type="project" value="UniProtKB-KW"/>
</dbReference>
<dbReference type="InterPro" id="IPR011990">
    <property type="entry name" value="TPR-like_helical_dom_sf"/>
</dbReference>
<evidence type="ECO:0000313" key="13">
    <source>
        <dbReference type="EMBL" id="PRX57695.1"/>
    </source>
</evidence>
<keyword evidence="6 13" id="KW-0418">Kinase</keyword>
<evidence type="ECO:0000256" key="5">
    <source>
        <dbReference type="ARBA" id="ARBA00022741"/>
    </source>
</evidence>
<dbReference type="SUPFAM" id="SSF48452">
    <property type="entry name" value="TPR-like"/>
    <property type="match status" value="1"/>
</dbReference>
<dbReference type="GO" id="GO:0000155">
    <property type="term" value="F:phosphorelay sensor kinase activity"/>
    <property type="evidence" value="ECO:0007669"/>
    <property type="project" value="InterPro"/>
</dbReference>
<dbReference type="Gene3D" id="3.30.565.10">
    <property type="entry name" value="Histidine kinase-like ATPase, C-terminal domain"/>
    <property type="match status" value="1"/>
</dbReference>
<accession>A0A2T0MJG4</accession>
<keyword evidence="5" id="KW-0547">Nucleotide-binding</keyword>
<keyword evidence="10" id="KW-1133">Transmembrane helix</keyword>
<dbReference type="InterPro" id="IPR011712">
    <property type="entry name" value="Sig_transdc_His_kin_sub3_dim/P"/>
</dbReference>
<keyword evidence="8" id="KW-0902">Two-component regulatory system</keyword>
<evidence type="ECO:0000256" key="4">
    <source>
        <dbReference type="ARBA" id="ARBA00022679"/>
    </source>
</evidence>
<dbReference type="Gene3D" id="1.20.5.1930">
    <property type="match status" value="1"/>
</dbReference>
<keyword evidence="3" id="KW-0597">Phosphoprotein</keyword>
<evidence type="ECO:0000256" key="7">
    <source>
        <dbReference type="ARBA" id="ARBA00022840"/>
    </source>
</evidence>
<sequence length="667" mass="75969">MLRIPVFLVSLLFTVSVVGQTFSAQQLDSLESLLPVLKTTKKVDLLCMLTKGYDGIDSSKTFGYGYQALKLSRKLGYDLGIAHANFVIGRAHMYDRPEVALKFLQKGDSLANLLMQKDSSVKLKKIWTSGKYNLGITHGFLGEHEKELEITYEVLPMVKEIEDSFQLANIYTNLGIKNINLGDYSEAKNSLLLGREIYRKLNDPKELTFNLIQLASVYKSLDSLELAQRFFKEAKSHLEGYPNKFDAFHFHLEKSQFDLEQRRFELALSELEQSMALIPNDTLSLQYSLIVQRMAKIHSAMYDHNKAKEYINLYIRNSSLRNDGIGIFKGYYQKSKYEAAAKDYNGAYKDLLRALDIYDSVETENTVRKINDLELQYKSAENERALLELKSEKDRADLALERQRANGYLLALIIGVLVFTALMAYLFYRNKLRKVRRMERIRESELERLKQEQQNKIFSAMIEGQEKERKRLAIDLHDGLGGRLSGISLNLSKLDKDQPAKYPKERLKKVVDDLDASLQELRTIARNLMPETLVKFGLKAALNDYCSNMTGGGTTVMLQYYGEEEGIPLSHQVTIFRIIQELINNAVKHAGASEVLIQYIRDSKQVHITVEDNGIGIPDEVLAENEGKGMGLGNLRTRVAYLKGKLDFHSDETEGTTVNIHFELDAA</sequence>
<name>A0A2T0MJG4_9FLAO</name>
<evidence type="ECO:0000256" key="8">
    <source>
        <dbReference type="ARBA" id="ARBA00023012"/>
    </source>
</evidence>
<keyword evidence="14" id="KW-1185">Reference proteome</keyword>
<dbReference type="Pfam" id="PF02518">
    <property type="entry name" value="HATPase_c"/>
    <property type="match status" value="1"/>
</dbReference>
<comment type="caution">
    <text evidence="13">The sequence shown here is derived from an EMBL/GenBank/DDBJ whole genome shotgun (WGS) entry which is preliminary data.</text>
</comment>
<proteinExistence type="predicted"/>
<feature type="domain" description="Histidine kinase" evidence="12">
    <location>
        <begin position="475"/>
        <end position="666"/>
    </location>
</feature>
<evidence type="ECO:0000256" key="11">
    <source>
        <dbReference type="SAM" id="SignalP"/>
    </source>
</evidence>
<feature type="chain" id="PRO_5015740000" description="histidine kinase" evidence="11">
    <location>
        <begin position="20"/>
        <end position="667"/>
    </location>
</feature>
<feature type="signal peptide" evidence="11">
    <location>
        <begin position="1"/>
        <end position="19"/>
    </location>
</feature>
<dbReference type="OrthoDB" id="9778366at2"/>
<evidence type="ECO:0000256" key="9">
    <source>
        <dbReference type="SAM" id="Coils"/>
    </source>
</evidence>
<dbReference type="InterPro" id="IPR003594">
    <property type="entry name" value="HATPase_dom"/>
</dbReference>
<keyword evidence="10" id="KW-0472">Membrane</keyword>
<keyword evidence="4" id="KW-0808">Transferase</keyword>
<dbReference type="SMART" id="SM00387">
    <property type="entry name" value="HATPase_c"/>
    <property type="match status" value="1"/>
</dbReference>
<dbReference type="InterPro" id="IPR005467">
    <property type="entry name" value="His_kinase_dom"/>
</dbReference>
<feature type="transmembrane region" description="Helical" evidence="10">
    <location>
        <begin position="408"/>
        <end position="428"/>
    </location>
</feature>
<keyword evidence="7" id="KW-0067">ATP-binding</keyword>
<organism evidence="13 14">
    <name type="scientific">Flagellimonas meridianipacifica</name>
    <dbReference type="NCBI Taxonomy" id="1080225"/>
    <lineage>
        <taxon>Bacteria</taxon>
        <taxon>Pseudomonadati</taxon>
        <taxon>Bacteroidota</taxon>
        <taxon>Flavobacteriia</taxon>
        <taxon>Flavobacteriales</taxon>
        <taxon>Flavobacteriaceae</taxon>
        <taxon>Flagellimonas</taxon>
    </lineage>
</organism>
<dbReference type="InterPro" id="IPR050482">
    <property type="entry name" value="Sensor_HK_TwoCompSys"/>
</dbReference>